<evidence type="ECO:0000259" key="4">
    <source>
        <dbReference type="Pfam" id="PF00501"/>
    </source>
</evidence>
<evidence type="ECO:0000313" key="6">
    <source>
        <dbReference type="Proteomes" id="UP000005237"/>
    </source>
</evidence>
<keyword evidence="6" id="KW-1185">Reference proteome</keyword>
<evidence type="ECO:0008006" key="7">
    <source>
        <dbReference type="Google" id="ProtNLM"/>
    </source>
</evidence>
<evidence type="ECO:0000256" key="1">
    <source>
        <dbReference type="ARBA" id="ARBA00022450"/>
    </source>
</evidence>
<dbReference type="InterPro" id="IPR036661">
    <property type="entry name" value="Luciferase-like_sf"/>
</dbReference>
<dbReference type="CDD" id="cd00347">
    <property type="entry name" value="Flavin_utilizing_monoxygenases"/>
    <property type="match status" value="1"/>
</dbReference>
<dbReference type="AlphaFoldDB" id="A0A8R1IR77"/>
<dbReference type="PANTHER" id="PTHR44845:SF7">
    <property type="entry name" value="PLIPASTATIN SYNTHASE SUBUNIT D"/>
    <property type="match status" value="1"/>
</dbReference>
<proteinExistence type="predicted"/>
<dbReference type="Proteomes" id="UP000005237">
    <property type="component" value="Unassembled WGS sequence"/>
</dbReference>
<accession>A0A8R1IR77</accession>
<dbReference type="SUPFAM" id="SSF51679">
    <property type="entry name" value="Bacterial luciferase-like"/>
    <property type="match status" value="1"/>
</dbReference>
<keyword evidence="1" id="KW-0596">Phosphopantetheine</keyword>
<evidence type="ECO:0000313" key="5">
    <source>
        <dbReference type="EnsemblMetazoa" id="CJA41582.1"/>
    </source>
</evidence>
<dbReference type="InterPro" id="IPR024011">
    <property type="entry name" value="Biosynth_lucif-like_mOase_dom"/>
</dbReference>
<evidence type="ECO:0000259" key="3">
    <source>
        <dbReference type="Pfam" id="PF00296"/>
    </source>
</evidence>
<dbReference type="InterPro" id="IPR011251">
    <property type="entry name" value="Luciferase-like_dom"/>
</dbReference>
<name>A0A8R1IR77_CAEJA</name>
<reference evidence="5" key="2">
    <citation type="submission" date="2022-06" db="UniProtKB">
        <authorList>
            <consortium name="EnsemblMetazoa"/>
        </authorList>
    </citation>
    <scope>IDENTIFICATION</scope>
    <source>
        <strain evidence="5">DF5081</strain>
    </source>
</reference>
<organism evidence="5 6">
    <name type="scientific">Caenorhabditis japonica</name>
    <dbReference type="NCBI Taxonomy" id="281687"/>
    <lineage>
        <taxon>Eukaryota</taxon>
        <taxon>Metazoa</taxon>
        <taxon>Ecdysozoa</taxon>
        <taxon>Nematoda</taxon>
        <taxon>Chromadorea</taxon>
        <taxon>Rhabditida</taxon>
        <taxon>Rhabditina</taxon>
        <taxon>Rhabditomorpha</taxon>
        <taxon>Rhabditoidea</taxon>
        <taxon>Rhabditidae</taxon>
        <taxon>Peloderinae</taxon>
        <taxon>Caenorhabditis</taxon>
    </lineage>
</organism>
<dbReference type="GO" id="GO:0016705">
    <property type="term" value="F:oxidoreductase activity, acting on paired donors, with incorporation or reduction of molecular oxygen"/>
    <property type="evidence" value="ECO:0007669"/>
    <property type="project" value="InterPro"/>
</dbReference>
<feature type="domain" description="AMP-dependent synthetase/ligase" evidence="4">
    <location>
        <begin position="230"/>
        <end position="347"/>
    </location>
</feature>
<sequence>MYNQIDEVRKLWQGEAIDRLNGKGKTIQVQTYPRPVQKELPIWVTTGGSRETYIKAGRAGANLLTHLLGQDLDTLAENIEAYRTARAEAGFNAESGTVSLMLHTYMDNDLEAVRRTVYEPFKEYLRSNIGLWKKLADNSGLDEARLTSDSDIEQLLEISFEKYWNTLSLMGTPETCTRMVEKLMDMGVDEIACLIDFGIEEQAVMDSLEKITQWKKTFESQENQIASAGDSEPVTIMQTTPSLLKIMVNDTGSHQFIESLQTLLVGGEAISASLISQVRELSSTRIFNMYGPTETTIWSSVHEIQQDETKIGLGKPIGNTQIHIVDDHLNKVPFGVLGEICIGGEGV</sequence>
<dbReference type="Pfam" id="PF00296">
    <property type="entry name" value="Bac_luciferase"/>
    <property type="match status" value="1"/>
</dbReference>
<dbReference type="InterPro" id="IPR042099">
    <property type="entry name" value="ANL_N_sf"/>
</dbReference>
<reference evidence="6" key="1">
    <citation type="submission" date="2010-08" db="EMBL/GenBank/DDBJ databases">
        <authorList>
            <consortium name="Caenorhabditis japonica Sequencing Consortium"/>
            <person name="Wilson R.K."/>
        </authorList>
    </citation>
    <scope>NUCLEOTIDE SEQUENCE [LARGE SCALE GENOMIC DNA]</scope>
    <source>
        <strain evidence="6">DF5081</strain>
    </source>
</reference>
<evidence type="ECO:0000256" key="2">
    <source>
        <dbReference type="ARBA" id="ARBA00022553"/>
    </source>
</evidence>
<dbReference type="Pfam" id="PF00501">
    <property type="entry name" value="AMP-binding"/>
    <property type="match status" value="1"/>
</dbReference>
<dbReference type="Gene3D" id="3.20.20.30">
    <property type="entry name" value="Luciferase-like domain"/>
    <property type="match status" value="1"/>
</dbReference>
<keyword evidence="2" id="KW-0597">Phosphoprotein</keyword>
<dbReference type="SUPFAM" id="SSF56801">
    <property type="entry name" value="Acetyl-CoA synthetase-like"/>
    <property type="match status" value="1"/>
</dbReference>
<dbReference type="EnsemblMetazoa" id="CJA41582.1">
    <property type="protein sequence ID" value="CJA41582.1"/>
    <property type="gene ID" value="WBGene00217430"/>
</dbReference>
<dbReference type="Gene3D" id="3.40.50.12780">
    <property type="entry name" value="N-terminal domain of ligase-like"/>
    <property type="match status" value="1"/>
</dbReference>
<dbReference type="InterPro" id="IPR000873">
    <property type="entry name" value="AMP-dep_synth/lig_dom"/>
</dbReference>
<protein>
    <recommendedName>
        <fullName evidence="7">AMP-dependent synthetase/ligase domain-containing protein</fullName>
    </recommendedName>
</protein>
<dbReference type="NCBIfam" id="TIGR04020">
    <property type="entry name" value="seco_metab_LLM"/>
    <property type="match status" value="1"/>
</dbReference>
<dbReference type="PANTHER" id="PTHR44845">
    <property type="entry name" value="CARRIER DOMAIN-CONTAINING PROTEIN"/>
    <property type="match status" value="1"/>
</dbReference>
<feature type="domain" description="Luciferase-like" evidence="3">
    <location>
        <begin position="8"/>
        <end position="189"/>
    </location>
</feature>